<dbReference type="InterPro" id="IPR043128">
    <property type="entry name" value="Rev_trsase/Diguanyl_cyclase"/>
</dbReference>
<keyword evidence="1" id="KW-0175">Coiled coil</keyword>
<protein>
    <submittedName>
        <fullName evidence="4">Reverse transcriptase domain-containing protein</fullName>
    </submittedName>
</protein>
<accession>A0A0K0G3F5</accession>
<feature type="domain" description="Reverse transcriptase" evidence="2">
    <location>
        <begin position="326"/>
        <end position="693"/>
    </location>
</feature>
<dbReference type="InterPro" id="IPR000477">
    <property type="entry name" value="RT_dom"/>
</dbReference>
<dbReference type="InterPro" id="IPR043502">
    <property type="entry name" value="DNA/RNA_pol_sf"/>
</dbReference>
<dbReference type="PANTHER" id="PTHR35450:SF2">
    <property type="entry name" value="REVERSE TRANSCRIPTASE DOMAIN-CONTAINING PROTEIN"/>
    <property type="match status" value="1"/>
</dbReference>
<evidence type="ECO:0000259" key="2">
    <source>
        <dbReference type="PROSITE" id="PS50878"/>
    </source>
</evidence>
<reference evidence="4" key="2">
    <citation type="submission" date="2015-08" db="UniProtKB">
        <authorList>
            <consortium name="WormBaseParasite"/>
        </authorList>
    </citation>
    <scope>IDENTIFICATION</scope>
</reference>
<dbReference type="STRING" id="75913.A0A0K0G3F5"/>
<dbReference type="SUPFAM" id="SSF56672">
    <property type="entry name" value="DNA/RNA polymerases"/>
    <property type="match status" value="1"/>
</dbReference>
<reference evidence="3" key="1">
    <citation type="submission" date="2014-07" db="EMBL/GenBank/DDBJ databases">
        <authorList>
            <person name="Martin A.A"/>
            <person name="De Silva N."/>
        </authorList>
    </citation>
    <scope>NUCLEOTIDE SEQUENCE</scope>
</reference>
<keyword evidence="3" id="KW-1185">Reference proteome</keyword>
<dbReference type="PROSITE" id="PS50878">
    <property type="entry name" value="RT_POL"/>
    <property type="match status" value="1"/>
</dbReference>
<dbReference type="PANTHER" id="PTHR35450">
    <property type="entry name" value="REVERSE TRANSCRIPTASE DOMAIN-CONTAINING PROTEIN"/>
    <property type="match status" value="1"/>
</dbReference>
<feature type="coiled-coil region" evidence="1">
    <location>
        <begin position="346"/>
        <end position="377"/>
    </location>
</feature>
<organism evidence="3 4">
    <name type="scientific">Strongyloides venezuelensis</name>
    <name type="common">Threadworm</name>
    <dbReference type="NCBI Taxonomy" id="75913"/>
    <lineage>
        <taxon>Eukaryota</taxon>
        <taxon>Metazoa</taxon>
        <taxon>Ecdysozoa</taxon>
        <taxon>Nematoda</taxon>
        <taxon>Chromadorea</taxon>
        <taxon>Rhabditida</taxon>
        <taxon>Tylenchina</taxon>
        <taxon>Panagrolaimomorpha</taxon>
        <taxon>Strongyloidoidea</taxon>
        <taxon>Strongyloididae</taxon>
        <taxon>Strongyloides</taxon>
    </lineage>
</organism>
<dbReference type="Pfam" id="PF00078">
    <property type="entry name" value="RVT_1"/>
    <property type="match status" value="1"/>
</dbReference>
<evidence type="ECO:0000256" key="1">
    <source>
        <dbReference type="SAM" id="Coils"/>
    </source>
</evidence>
<dbReference type="AlphaFoldDB" id="A0A0K0G3F5"/>
<dbReference type="WBParaSite" id="SVE_1925600.1">
    <property type="protein sequence ID" value="SVE_1925600.1"/>
    <property type="gene ID" value="SVE_1925600"/>
</dbReference>
<evidence type="ECO:0000313" key="4">
    <source>
        <dbReference type="WBParaSite" id="SVE_1925600.1"/>
    </source>
</evidence>
<proteinExistence type="predicted"/>
<name>A0A0K0G3F5_STRVS</name>
<dbReference type="Proteomes" id="UP000035680">
    <property type="component" value="Unassembled WGS sequence"/>
</dbReference>
<evidence type="ECO:0000313" key="3">
    <source>
        <dbReference type="Proteomes" id="UP000035680"/>
    </source>
</evidence>
<dbReference type="Gene3D" id="3.30.70.270">
    <property type="match status" value="1"/>
</dbReference>
<sequence length="1155" mass="134355">MKKNNRIMDTTTWKYSAFDRNSKACFYEEIKKIKLDKTLEKEKNTKLKHLEDKVNEIKKQPLDWSLIESEKASTTLETRNISNSELTIDNLEDKKLDNIVNENEKSPEKDKNKKVTLSLIDNNKYKGIIYDKSNDKMLLELANKHLYNTKRGILVNWQLVCYDLGIGSHESNKIRHAASRLGFIKPSEIPKISEEIEVVDEKLVDPDEIIEEEITLDNQETNENRAINQIKHFMNLKKEKFNKLKIYPFDLNSKLNKEIIDEFDLVIPQLFRKENNYEEKFKILKCAMLAIQAVIKHREKMKNKEYKKSINRLISYNNLIIASIKSLKIDKTKRSNKDKARIRKINKKLRLKMSELLEHLESLSDRLSNEIEIKENKLKMGIIFKNFDTRPSLKTVIPRKNKEILPLKIENAYNFYKELYEEKTPPPPLPIVNEFFEEIKNTFSKRKFKIPSREKLEEIVCSSANFLTCGPDDEIEDSILTPISQKALKTRSRGCSDALLKDIAINLDNIYRIGKDSRKQLEVGWIDLQKAFDSPFAPLITRLIETLPLVKTAINSLLQINKSWSSKIKLNNELSKNYDIKRGLPQGDALSPLLYCMLTAIIPYAINKLPPLQTNLPPITSISVYMDDTKIYGNSSKDLSNKLELIQNIYSNLGLKFNNSKSATIGEEINPENLREFPRLNDKESYKYLGINQKFISDINNTEKLLINETLIFMRKVKNLKIPTRMVAKLLTNTFAPKISYVANHTFYKGKTSMIITLGDKLDSIIRSELSEMFSIYKNSLKSRLYLPRKEGGRGFPSLKNEIITSLITIGAYAAYSEDEETRSSNRYLARVWHNEDHKNNKKTPIGVAIKLGRKIGLPIEEIKNKNEIYFKINNLTNVTEITRFTKEFLLNNIRNTYKESKHFEIMNREKYNPISFHFLNCNISPKLESVICHAQERQILAKNNTNCKHCTNTKLTLNHILTSCITRQGRGLIRHNLVLKCLTNKILELSNLPKLKPEDCLRSVPKIDLYIDRVFNEFNVDSCRPDLVFFPPNSDIFLICDIAISNVHQIEAQKGWKFHKYCVNGNDKYEERNGEDNNLMSKIKEKYKKNEGLFLPLVIGSLGEIQQETVESIKIIFTRLGFKLRKMEIEEMLKEMHLHVIKHSYMMLVNHLEK</sequence>